<dbReference type="InterPro" id="IPR009056">
    <property type="entry name" value="Cyt_c-like_dom"/>
</dbReference>
<dbReference type="AlphaFoldDB" id="A0A1H0GYK5"/>
<organism evidence="6 7">
    <name type="scientific">Lutimaribacter pacificus</name>
    <dbReference type="NCBI Taxonomy" id="391948"/>
    <lineage>
        <taxon>Bacteria</taxon>
        <taxon>Pseudomonadati</taxon>
        <taxon>Pseudomonadota</taxon>
        <taxon>Alphaproteobacteria</taxon>
        <taxon>Rhodobacterales</taxon>
        <taxon>Roseobacteraceae</taxon>
        <taxon>Lutimaribacter</taxon>
    </lineage>
</organism>
<sequence>MILVLPGQATASDHGGILPYRDPAALREGARIYADYCASCHGVQLEGQENWRDRDAEGYLPAPPHDASGHTWHHPDDQLVAITKYGIEALVGNGYQSRMIGFGDVLSDQEILATLAYIKSTWPAQIIARHDEVNAMAADD</sequence>
<dbReference type="InterPro" id="IPR036909">
    <property type="entry name" value="Cyt_c-like_dom_sf"/>
</dbReference>
<evidence type="ECO:0000313" key="6">
    <source>
        <dbReference type="EMBL" id="SHJ93520.1"/>
    </source>
</evidence>
<dbReference type="InterPro" id="IPR051459">
    <property type="entry name" value="Cytochrome_c-type_DH"/>
</dbReference>
<dbReference type="Gene3D" id="1.10.760.10">
    <property type="entry name" value="Cytochrome c-like domain"/>
    <property type="match status" value="1"/>
</dbReference>
<evidence type="ECO:0000256" key="1">
    <source>
        <dbReference type="ARBA" id="ARBA00022617"/>
    </source>
</evidence>
<evidence type="ECO:0000259" key="5">
    <source>
        <dbReference type="PROSITE" id="PS51007"/>
    </source>
</evidence>
<name>A0A1H0GYK5_9RHOB</name>
<evidence type="ECO:0000313" key="7">
    <source>
        <dbReference type="Proteomes" id="UP000324252"/>
    </source>
</evidence>
<dbReference type="RefSeq" id="WP_223228010.1">
    <property type="nucleotide sequence ID" value="NZ_FNIO01000003.1"/>
</dbReference>
<evidence type="ECO:0000256" key="3">
    <source>
        <dbReference type="ARBA" id="ARBA00023004"/>
    </source>
</evidence>
<dbReference type="GO" id="GO:0046872">
    <property type="term" value="F:metal ion binding"/>
    <property type="evidence" value="ECO:0007669"/>
    <property type="project" value="UniProtKB-KW"/>
</dbReference>
<evidence type="ECO:0000256" key="4">
    <source>
        <dbReference type="PROSITE-ProRule" id="PRU00433"/>
    </source>
</evidence>
<accession>A0A1H0GYK5</accession>
<dbReference type="PANTHER" id="PTHR35008">
    <property type="entry name" value="BLL4482 PROTEIN-RELATED"/>
    <property type="match status" value="1"/>
</dbReference>
<feature type="domain" description="Cytochrome c" evidence="5">
    <location>
        <begin position="24"/>
        <end position="122"/>
    </location>
</feature>
<evidence type="ECO:0000256" key="2">
    <source>
        <dbReference type="ARBA" id="ARBA00022723"/>
    </source>
</evidence>
<gene>
    <name evidence="6" type="ORF">SAMN05444142_102442</name>
</gene>
<dbReference type="EMBL" id="FQZZ01000002">
    <property type="protein sequence ID" value="SHJ93520.1"/>
    <property type="molecule type" value="Genomic_DNA"/>
</dbReference>
<dbReference type="PROSITE" id="PS51007">
    <property type="entry name" value="CYTC"/>
    <property type="match status" value="1"/>
</dbReference>
<dbReference type="SUPFAM" id="SSF46626">
    <property type="entry name" value="Cytochrome c"/>
    <property type="match status" value="1"/>
</dbReference>
<keyword evidence="7" id="KW-1185">Reference proteome</keyword>
<dbReference type="PANTHER" id="PTHR35008:SF4">
    <property type="entry name" value="BLL4482 PROTEIN"/>
    <property type="match status" value="1"/>
</dbReference>
<proteinExistence type="predicted"/>
<dbReference type="Pfam" id="PF13442">
    <property type="entry name" value="Cytochrome_CBB3"/>
    <property type="match status" value="1"/>
</dbReference>
<keyword evidence="2 4" id="KW-0479">Metal-binding</keyword>
<keyword evidence="3 4" id="KW-0408">Iron</keyword>
<reference evidence="6 7" key="1">
    <citation type="submission" date="2016-11" db="EMBL/GenBank/DDBJ databases">
        <authorList>
            <person name="Varghese N."/>
            <person name="Submissions S."/>
        </authorList>
    </citation>
    <scope>NUCLEOTIDE SEQUENCE [LARGE SCALE GENOMIC DNA]</scope>
    <source>
        <strain evidence="6 7">DSM 29620</strain>
    </source>
</reference>
<dbReference type="GO" id="GO:0020037">
    <property type="term" value="F:heme binding"/>
    <property type="evidence" value="ECO:0007669"/>
    <property type="project" value="InterPro"/>
</dbReference>
<protein>
    <submittedName>
        <fullName evidence="6">Cytochrome C oxidase, cbb3-type, subunit III</fullName>
    </submittedName>
</protein>
<keyword evidence="1 4" id="KW-0349">Heme</keyword>
<dbReference type="GO" id="GO:0009055">
    <property type="term" value="F:electron transfer activity"/>
    <property type="evidence" value="ECO:0007669"/>
    <property type="project" value="InterPro"/>
</dbReference>
<dbReference type="Proteomes" id="UP000324252">
    <property type="component" value="Unassembled WGS sequence"/>
</dbReference>